<dbReference type="GO" id="GO:0055085">
    <property type="term" value="P:transmembrane transport"/>
    <property type="evidence" value="ECO:0007669"/>
    <property type="project" value="InterPro"/>
</dbReference>
<dbReference type="GO" id="GO:0015031">
    <property type="term" value="P:protein transport"/>
    <property type="evidence" value="ECO:0007669"/>
    <property type="project" value="UniProtKB-UniRule"/>
</dbReference>
<evidence type="ECO:0000256" key="11">
    <source>
        <dbReference type="SAM" id="MobiDB-lite"/>
    </source>
</evidence>
<keyword evidence="7 10" id="KW-0653">Protein transport</keyword>
<evidence type="ECO:0000256" key="4">
    <source>
        <dbReference type="ARBA" id="ARBA00022475"/>
    </source>
</evidence>
<dbReference type="RefSeq" id="WP_144899199.1">
    <property type="nucleotide sequence ID" value="NZ_VLKN01000003.1"/>
</dbReference>
<dbReference type="Pfam" id="PF03544">
    <property type="entry name" value="TonB_C"/>
    <property type="match status" value="1"/>
</dbReference>
<dbReference type="InterPro" id="IPR003538">
    <property type="entry name" value="TonB"/>
</dbReference>
<dbReference type="Gene3D" id="3.30.1150.10">
    <property type="match status" value="1"/>
</dbReference>
<dbReference type="AlphaFoldDB" id="A0A562L8K9"/>
<dbReference type="InterPro" id="IPR051045">
    <property type="entry name" value="TonB-dependent_transducer"/>
</dbReference>
<dbReference type="EMBL" id="VLKN01000003">
    <property type="protein sequence ID" value="TWI03915.1"/>
    <property type="molecule type" value="Genomic_DNA"/>
</dbReference>
<dbReference type="InterPro" id="IPR037682">
    <property type="entry name" value="TonB_C"/>
</dbReference>
<comment type="function">
    <text evidence="10">Interacts with outer membrane receptor proteins that carry out high-affinity binding and energy dependent uptake into the periplasmic space of specific substrates. It could act to transduce energy from the cytoplasmic membrane to specific energy-requiring processes in the outer membrane, resulting in the release into the periplasm of ligands bound by these outer membrane proteins.</text>
</comment>
<keyword evidence="8 10" id="KW-1133">Transmembrane helix</keyword>
<evidence type="ECO:0000256" key="10">
    <source>
        <dbReference type="RuleBase" id="RU362123"/>
    </source>
</evidence>
<keyword evidence="14" id="KW-1185">Reference proteome</keyword>
<evidence type="ECO:0000256" key="7">
    <source>
        <dbReference type="ARBA" id="ARBA00022927"/>
    </source>
</evidence>
<proteinExistence type="inferred from homology"/>
<dbReference type="PANTHER" id="PTHR33446:SF2">
    <property type="entry name" value="PROTEIN TONB"/>
    <property type="match status" value="1"/>
</dbReference>
<keyword evidence="5 10" id="KW-0997">Cell inner membrane</keyword>
<evidence type="ECO:0000256" key="2">
    <source>
        <dbReference type="ARBA" id="ARBA00006555"/>
    </source>
</evidence>
<comment type="subcellular location">
    <subcellularLocation>
        <location evidence="1 10">Cell inner membrane</location>
        <topology evidence="1 10">Single-pass membrane protein</topology>
        <orientation evidence="1 10">Periplasmic side</orientation>
    </subcellularLocation>
</comment>
<keyword evidence="9 10" id="KW-0472">Membrane</keyword>
<reference evidence="13 14" key="1">
    <citation type="journal article" date="2015" name="Stand. Genomic Sci.">
        <title>Genomic Encyclopedia of Bacterial and Archaeal Type Strains, Phase III: the genomes of soil and plant-associated and newly described type strains.</title>
        <authorList>
            <person name="Whitman W.B."/>
            <person name="Woyke T."/>
            <person name="Klenk H.P."/>
            <person name="Zhou Y."/>
            <person name="Lilburn T.G."/>
            <person name="Beck B.J."/>
            <person name="De Vos P."/>
            <person name="Vandamme P."/>
            <person name="Eisen J.A."/>
            <person name="Garrity G."/>
            <person name="Hugenholtz P."/>
            <person name="Kyrpides N.C."/>
        </authorList>
    </citation>
    <scope>NUCLEOTIDE SEQUENCE [LARGE SCALE GENOMIC DNA]</scope>
    <source>
        <strain evidence="13 14">CGMCC 1.10821</strain>
    </source>
</reference>
<dbReference type="PRINTS" id="PR01374">
    <property type="entry name" value="TONBPROTEIN"/>
</dbReference>
<dbReference type="NCBIfam" id="TIGR01352">
    <property type="entry name" value="tonB_Cterm"/>
    <property type="match status" value="1"/>
</dbReference>
<dbReference type="SUPFAM" id="SSF74653">
    <property type="entry name" value="TolA/TonB C-terminal domain"/>
    <property type="match status" value="1"/>
</dbReference>
<dbReference type="PANTHER" id="PTHR33446">
    <property type="entry name" value="PROTEIN TONB-RELATED"/>
    <property type="match status" value="1"/>
</dbReference>
<keyword evidence="10" id="KW-0735">Signal-anchor</keyword>
<sequence>MSTSQPPVPPASASPGNPPFWQLSRRTWLLVGGAFAIGLLLFLLLWSGKRDNDFFRVAPATSTGTGVEYEPLPAPLPADAGGHSAQATADSNAKAEADTETARILEQAPAPLPPPPVPVAPRVGTATPAATPVPIEMPAPRYPAQAERRGVGGTVRIRADVGTDGIPTEVAVVQGSGTRALDKAALDAVRRWRFRPGQVDGQPVAGSVVVPIEFAARR</sequence>
<evidence type="ECO:0000259" key="12">
    <source>
        <dbReference type="PROSITE" id="PS52015"/>
    </source>
</evidence>
<feature type="region of interest" description="Disordered" evidence="11">
    <location>
        <begin position="64"/>
        <end position="99"/>
    </location>
</feature>
<keyword evidence="4 10" id="KW-1003">Cell membrane</keyword>
<evidence type="ECO:0000256" key="6">
    <source>
        <dbReference type="ARBA" id="ARBA00022692"/>
    </source>
</evidence>
<protein>
    <recommendedName>
        <fullName evidence="10">Protein TonB</fullName>
    </recommendedName>
</protein>
<feature type="domain" description="TonB C-terminal" evidence="12">
    <location>
        <begin position="127"/>
        <end position="218"/>
    </location>
</feature>
<evidence type="ECO:0000256" key="1">
    <source>
        <dbReference type="ARBA" id="ARBA00004383"/>
    </source>
</evidence>
<dbReference type="Proteomes" id="UP000315167">
    <property type="component" value="Unassembled WGS sequence"/>
</dbReference>
<dbReference type="OrthoDB" id="9792439at2"/>
<evidence type="ECO:0000313" key="14">
    <source>
        <dbReference type="Proteomes" id="UP000315167"/>
    </source>
</evidence>
<comment type="caution">
    <text evidence="13">The sequence shown here is derived from an EMBL/GenBank/DDBJ whole genome shotgun (WGS) entry which is preliminary data.</text>
</comment>
<feature type="transmembrane region" description="Helical" evidence="10">
    <location>
        <begin position="27"/>
        <end position="46"/>
    </location>
</feature>
<gene>
    <name evidence="13" type="ORF">IP90_01734</name>
</gene>
<organism evidence="13 14">
    <name type="scientific">Luteimonas cucumeris</name>
    <dbReference type="NCBI Taxonomy" id="985012"/>
    <lineage>
        <taxon>Bacteria</taxon>
        <taxon>Pseudomonadati</taxon>
        <taxon>Pseudomonadota</taxon>
        <taxon>Gammaproteobacteria</taxon>
        <taxon>Lysobacterales</taxon>
        <taxon>Lysobacteraceae</taxon>
        <taxon>Luteimonas</taxon>
    </lineage>
</organism>
<dbReference type="GO" id="GO:0015891">
    <property type="term" value="P:siderophore transport"/>
    <property type="evidence" value="ECO:0007669"/>
    <property type="project" value="InterPro"/>
</dbReference>
<keyword evidence="6 10" id="KW-0812">Transmembrane</keyword>
<dbReference type="InterPro" id="IPR006260">
    <property type="entry name" value="TonB/TolA_C"/>
</dbReference>
<dbReference type="GO" id="GO:0031992">
    <property type="term" value="F:energy transducer activity"/>
    <property type="evidence" value="ECO:0007669"/>
    <property type="project" value="InterPro"/>
</dbReference>
<dbReference type="GO" id="GO:0030288">
    <property type="term" value="C:outer membrane-bounded periplasmic space"/>
    <property type="evidence" value="ECO:0007669"/>
    <property type="project" value="InterPro"/>
</dbReference>
<evidence type="ECO:0000256" key="9">
    <source>
        <dbReference type="ARBA" id="ARBA00023136"/>
    </source>
</evidence>
<comment type="similarity">
    <text evidence="2 10">Belongs to the TonB family.</text>
</comment>
<evidence type="ECO:0000256" key="8">
    <source>
        <dbReference type="ARBA" id="ARBA00022989"/>
    </source>
</evidence>
<evidence type="ECO:0000313" key="13">
    <source>
        <dbReference type="EMBL" id="TWI03915.1"/>
    </source>
</evidence>
<evidence type="ECO:0000256" key="3">
    <source>
        <dbReference type="ARBA" id="ARBA00022448"/>
    </source>
</evidence>
<dbReference type="PROSITE" id="PS52015">
    <property type="entry name" value="TONB_CTD"/>
    <property type="match status" value="1"/>
</dbReference>
<keyword evidence="3 10" id="KW-0813">Transport</keyword>
<evidence type="ECO:0000256" key="5">
    <source>
        <dbReference type="ARBA" id="ARBA00022519"/>
    </source>
</evidence>
<accession>A0A562L8K9</accession>
<name>A0A562L8K9_9GAMM</name>
<dbReference type="GO" id="GO:0098797">
    <property type="term" value="C:plasma membrane protein complex"/>
    <property type="evidence" value="ECO:0007669"/>
    <property type="project" value="TreeGrafter"/>
</dbReference>